<sequence>MRYYFHLRVAAIALAIAGFGAVSPMPTAAAPISAVVLRAAVPASQPTSFLGTAPSKQFMIISVARRAAVATPSGSVKSVAVAKKK</sequence>
<keyword evidence="3" id="KW-1185">Reference proteome</keyword>
<accession>A0A7H1N381</accession>
<dbReference type="KEGG" id="dvn:HQ394_13610"/>
<evidence type="ECO:0000256" key="1">
    <source>
        <dbReference type="SAM" id="SignalP"/>
    </source>
</evidence>
<gene>
    <name evidence="2" type="ORF">HQ394_13610</name>
</gene>
<feature type="signal peptide" evidence="1">
    <location>
        <begin position="1"/>
        <end position="29"/>
    </location>
</feature>
<feature type="chain" id="PRO_5028895646" evidence="1">
    <location>
        <begin position="30"/>
        <end position="85"/>
    </location>
</feature>
<proteinExistence type="predicted"/>
<dbReference type="Proteomes" id="UP000516369">
    <property type="component" value="Chromosome"/>
</dbReference>
<dbReference type="EMBL" id="CP053923">
    <property type="protein sequence ID" value="QNT70167.1"/>
    <property type="molecule type" value="Genomic_DNA"/>
</dbReference>
<keyword evidence="1" id="KW-0732">Signal</keyword>
<dbReference type="AlphaFoldDB" id="A0A7H1N381"/>
<reference evidence="2 3" key="1">
    <citation type="submission" date="2020-05" db="EMBL/GenBank/DDBJ databases">
        <title>Complete closed genome sequence of Defluviicoccus vanus.</title>
        <authorList>
            <person name="Bessarab I."/>
            <person name="Arumugam K."/>
            <person name="Maszenan A.M."/>
            <person name="Seviour R.J."/>
            <person name="Williams R.B."/>
        </authorList>
    </citation>
    <scope>NUCLEOTIDE SEQUENCE [LARGE SCALE GENOMIC DNA]</scope>
    <source>
        <strain evidence="2 3">Ben 114</strain>
    </source>
</reference>
<protein>
    <submittedName>
        <fullName evidence="2">Uncharacterized protein</fullName>
    </submittedName>
</protein>
<dbReference type="RefSeq" id="WP_190260653.1">
    <property type="nucleotide sequence ID" value="NZ_CP053923.1"/>
</dbReference>
<name>A0A7H1N381_9PROT</name>
<organism evidence="2 3">
    <name type="scientific">Defluviicoccus vanus</name>
    <dbReference type="NCBI Taxonomy" id="111831"/>
    <lineage>
        <taxon>Bacteria</taxon>
        <taxon>Pseudomonadati</taxon>
        <taxon>Pseudomonadota</taxon>
        <taxon>Alphaproteobacteria</taxon>
        <taxon>Rhodospirillales</taxon>
        <taxon>Rhodospirillaceae</taxon>
        <taxon>Defluviicoccus</taxon>
    </lineage>
</organism>
<evidence type="ECO:0000313" key="2">
    <source>
        <dbReference type="EMBL" id="QNT70167.1"/>
    </source>
</evidence>
<evidence type="ECO:0000313" key="3">
    <source>
        <dbReference type="Proteomes" id="UP000516369"/>
    </source>
</evidence>